<accession>A0A7C3EC97</accession>
<evidence type="ECO:0000313" key="3">
    <source>
        <dbReference type="EMBL" id="HFH29110.1"/>
    </source>
</evidence>
<feature type="domain" description="Dinitrogenase iron-molybdenum cofactor biosynthesis" evidence="2">
    <location>
        <begin position="6"/>
        <end position="56"/>
    </location>
</feature>
<dbReference type="SUPFAM" id="SSF53146">
    <property type="entry name" value="Nitrogenase accessory factor-like"/>
    <property type="match status" value="1"/>
</dbReference>
<dbReference type="InterPro" id="IPR003731">
    <property type="entry name" value="Di-Nase_FeMo-co_biosynth"/>
</dbReference>
<sequence>MHVAVKVIHAVLRHQLDVVFTPRIGEIAFHMLKDHFVDIYRAEEGTTVRQVIESFMKKESEPIAHPHPAEESEIGRQRVTS</sequence>
<feature type="region of interest" description="Disordered" evidence="1">
    <location>
        <begin position="59"/>
        <end position="81"/>
    </location>
</feature>
<gene>
    <name evidence="3" type="ORF">ENS59_06305</name>
</gene>
<dbReference type="AlphaFoldDB" id="A0A7C3EC97"/>
<evidence type="ECO:0000259" key="2">
    <source>
        <dbReference type="Pfam" id="PF02579"/>
    </source>
</evidence>
<organism evidence="3">
    <name type="scientific">Gracilinema caldarium</name>
    <dbReference type="NCBI Taxonomy" id="215591"/>
    <lineage>
        <taxon>Bacteria</taxon>
        <taxon>Pseudomonadati</taxon>
        <taxon>Spirochaetota</taxon>
        <taxon>Spirochaetia</taxon>
        <taxon>Spirochaetales</taxon>
        <taxon>Breznakiellaceae</taxon>
        <taxon>Gracilinema</taxon>
    </lineage>
</organism>
<dbReference type="Gene3D" id="3.30.420.130">
    <property type="entry name" value="Dinitrogenase iron-molybdenum cofactor biosynthesis domain"/>
    <property type="match status" value="1"/>
</dbReference>
<evidence type="ECO:0000256" key="1">
    <source>
        <dbReference type="SAM" id="MobiDB-lite"/>
    </source>
</evidence>
<dbReference type="Pfam" id="PF02579">
    <property type="entry name" value="Nitro_FeMo-Co"/>
    <property type="match status" value="1"/>
</dbReference>
<proteinExistence type="predicted"/>
<protein>
    <recommendedName>
        <fullName evidence="2">Dinitrogenase iron-molybdenum cofactor biosynthesis domain-containing protein</fullName>
    </recommendedName>
</protein>
<reference evidence="3" key="1">
    <citation type="journal article" date="2020" name="mSystems">
        <title>Genome- and Community-Level Interaction Insights into Carbon Utilization and Element Cycling Functions of Hydrothermarchaeota in Hydrothermal Sediment.</title>
        <authorList>
            <person name="Zhou Z."/>
            <person name="Liu Y."/>
            <person name="Xu W."/>
            <person name="Pan J."/>
            <person name="Luo Z.H."/>
            <person name="Li M."/>
        </authorList>
    </citation>
    <scope>NUCLEOTIDE SEQUENCE [LARGE SCALE GENOMIC DNA]</scope>
    <source>
        <strain evidence="3">SpSt-503</strain>
    </source>
</reference>
<comment type="caution">
    <text evidence="3">The sequence shown here is derived from an EMBL/GenBank/DDBJ whole genome shotgun (WGS) entry which is preliminary data.</text>
</comment>
<dbReference type="EMBL" id="DSVL01000197">
    <property type="protein sequence ID" value="HFH29110.1"/>
    <property type="molecule type" value="Genomic_DNA"/>
</dbReference>
<name>A0A7C3EC97_9SPIR</name>
<dbReference type="InterPro" id="IPR036105">
    <property type="entry name" value="DiNase_FeMo-co_biosyn_sf"/>
</dbReference>